<organism evidence="3 4">
    <name type="scientific">Phaedon cochleariae</name>
    <name type="common">Mustard beetle</name>
    <dbReference type="NCBI Taxonomy" id="80249"/>
    <lineage>
        <taxon>Eukaryota</taxon>
        <taxon>Metazoa</taxon>
        <taxon>Ecdysozoa</taxon>
        <taxon>Arthropoda</taxon>
        <taxon>Hexapoda</taxon>
        <taxon>Insecta</taxon>
        <taxon>Pterygota</taxon>
        <taxon>Neoptera</taxon>
        <taxon>Endopterygota</taxon>
        <taxon>Coleoptera</taxon>
        <taxon>Polyphaga</taxon>
        <taxon>Cucujiformia</taxon>
        <taxon>Chrysomeloidea</taxon>
        <taxon>Chrysomelidae</taxon>
        <taxon>Chrysomelinae</taxon>
        <taxon>Chrysomelini</taxon>
        <taxon>Phaedon</taxon>
    </lineage>
</organism>
<evidence type="ECO:0000256" key="2">
    <source>
        <dbReference type="SAM" id="MobiDB-lite"/>
    </source>
</evidence>
<dbReference type="Gene3D" id="2.20.110.10">
    <property type="entry name" value="Histone H3 K4-specific methyltransferase SET7/9 N-terminal domain"/>
    <property type="match status" value="4"/>
</dbReference>
<reference evidence="3" key="2">
    <citation type="submission" date="2022-10" db="EMBL/GenBank/DDBJ databases">
        <authorList>
            <consortium name="ENA_rothamsted_submissions"/>
            <consortium name="culmorum"/>
            <person name="King R."/>
        </authorList>
    </citation>
    <scope>NUCLEOTIDE SEQUENCE</scope>
</reference>
<keyword evidence="4" id="KW-1185">Reference proteome</keyword>
<feature type="region of interest" description="Disordered" evidence="2">
    <location>
        <begin position="1"/>
        <end position="27"/>
    </location>
</feature>
<dbReference type="AlphaFoldDB" id="A0A9N9SC12"/>
<evidence type="ECO:0000256" key="1">
    <source>
        <dbReference type="ARBA" id="ARBA00022737"/>
    </source>
</evidence>
<accession>A0A9N9SC12</accession>
<feature type="compositionally biased region" description="Acidic residues" evidence="2">
    <location>
        <begin position="1"/>
        <end position="10"/>
    </location>
</feature>
<dbReference type="Pfam" id="PF02493">
    <property type="entry name" value="MORN"/>
    <property type="match status" value="7"/>
</dbReference>
<evidence type="ECO:0000313" key="4">
    <source>
        <dbReference type="Proteomes" id="UP001153737"/>
    </source>
</evidence>
<dbReference type="PANTHER" id="PTHR43215:SF14">
    <property type="entry name" value="RADIAL SPOKE HEAD 1 HOMOLOG"/>
    <property type="match status" value="1"/>
</dbReference>
<dbReference type="EMBL" id="OU896716">
    <property type="protein sequence ID" value="CAG9814003.1"/>
    <property type="molecule type" value="Genomic_DNA"/>
</dbReference>
<dbReference type="OrthoDB" id="423343at2759"/>
<keyword evidence="1" id="KW-0677">Repeat</keyword>
<protein>
    <submittedName>
        <fullName evidence="3">Uncharacterized protein</fullName>
    </submittedName>
</protein>
<dbReference type="InterPro" id="IPR003409">
    <property type="entry name" value="MORN"/>
</dbReference>
<dbReference type="SUPFAM" id="SSF82185">
    <property type="entry name" value="Histone H3 K4-specific methyltransferase SET7/9 N-terminal domain"/>
    <property type="match status" value="2"/>
</dbReference>
<reference evidence="3" key="1">
    <citation type="submission" date="2022-01" db="EMBL/GenBank/DDBJ databases">
        <authorList>
            <person name="King R."/>
        </authorList>
    </citation>
    <scope>NUCLEOTIDE SEQUENCE</scope>
</reference>
<dbReference type="SMART" id="SM00698">
    <property type="entry name" value="MORN"/>
    <property type="match status" value="7"/>
</dbReference>
<gene>
    <name evidence="3" type="ORF">PHAECO_LOCUS2103</name>
</gene>
<proteinExistence type="predicted"/>
<sequence>MSDTDVEDEEKVNAGEGGESKEIYPYGEYEGGRDEQLERHGFGSALLPNGDVYEGEYYHGKRHGRGMYCFKNGSRYTGTWSKGLKHGEGEFLYPDGSRYQGEWKKDLKHDQVTFLDGSSKNFISFSTLAILPQYSPSIDPVYNSVVPPGIVIGQFIRKISHSADLYTGTWRKGLKHGKGEFLYPDGSRYQGEWKKDLKHGQGSYFYVNGDLYEGCWYKGLRHGLGTYTYKAANVTHYGTWKDGRMTGPGILNYPYYSYVSRTIETPYGEIQGRTTVKFLGIHIDEKLDWKNHIHNLNKKLCSATFAIYTIRKNIGIESAITVYYAYFYSLVQYGIEFWGHSVDVNSTFVIQKRALRAICGIKRIESCRSHFERLKILTITNLYLYRLSLLAFKKKHELEQFTDVHNHDTRNKNKYIPPQFNYTVNRKGPLYMATKTFNHLPSSITEIVSLNIFKNKVKQFFQTHVYYDTNQFFNAHL</sequence>
<dbReference type="Proteomes" id="UP001153737">
    <property type="component" value="Chromosome 10"/>
</dbReference>
<dbReference type="FunFam" id="2.20.110.10:FF:000002">
    <property type="entry name" value="Phosphatidylinositol 4-phosphate 5-kinase 8"/>
    <property type="match status" value="1"/>
</dbReference>
<name>A0A9N9SC12_PHACE</name>
<dbReference type="PANTHER" id="PTHR43215">
    <property type="entry name" value="RADIAL SPOKE HEAD 1 HOMOLOG"/>
    <property type="match status" value="1"/>
</dbReference>
<evidence type="ECO:0000313" key="3">
    <source>
        <dbReference type="EMBL" id="CAG9814003.1"/>
    </source>
</evidence>